<comment type="subcellular location">
    <subcellularLocation>
        <location evidence="1 10">Golgi apparatus membrane</location>
        <topology evidence="1 10">Single-pass type II membrane protein</topology>
    </subcellularLocation>
</comment>
<evidence type="ECO:0000256" key="6">
    <source>
        <dbReference type="ARBA" id="ARBA00022968"/>
    </source>
</evidence>
<evidence type="ECO:0000256" key="10">
    <source>
        <dbReference type="RuleBase" id="RU363063"/>
    </source>
</evidence>
<accession>A0A2B4RRV4</accession>
<dbReference type="InterPro" id="IPR002659">
    <property type="entry name" value="Glyco_trans_31"/>
</dbReference>
<comment type="similarity">
    <text evidence="2 10">Belongs to the glycosyltransferase 31 family.</text>
</comment>
<evidence type="ECO:0000313" key="11">
    <source>
        <dbReference type="EMBL" id="PFX19513.1"/>
    </source>
</evidence>
<keyword evidence="12" id="KW-1185">Reference proteome</keyword>
<keyword evidence="5" id="KW-0812">Transmembrane</keyword>
<keyword evidence="6" id="KW-0735">Signal-anchor</keyword>
<dbReference type="GO" id="GO:0000139">
    <property type="term" value="C:Golgi membrane"/>
    <property type="evidence" value="ECO:0007669"/>
    <property type="project" value="UniProtKB-SubCell"/>
</dbReference>
<dbReference type="Pfam" id="PF01762">
    <property type="entry name" value="Galactosyl_T"/>
    <property type="match status" value="1"/>
</dbReference>
<keyword evidence="7" id="KW-1133">Transmembrane helix</keyword>
<dbReference type="EMBL" id="LSMT01000357">
    <property type="protein sequence ID" value="PFX19513.1"/>
    <property type="molecule type" value="Genomic_DNA"/>
</dbReference>
<dbReference type="Gene3D" id="3.90.550.50">
    <property type="match status" value="1"/>
</dbReference>
<organism evidence="11 12">
    <name type="scientific">Stylophora pistillata</name>
    <name type="common">Smooth cauliflower coral</name>
    <dbReference type="NCBI Taxonomy" id="50429"/>
    <lineage>
        <taxon>Eukaryota</taxon>
        <taxon>Metazoa</taxon>
        <taxon>Cnidaria</taxon>
        <taxon>Anthozoa</taxon>
        <taxon>Hexacorallia</taxon>
        <taxon>Scleractinia</taxon>
        <taxon>Astrocoeniina</taxon>
        <taxon>Pocilloporidae</taxon>
        <taxon>Stylophora</taxon>
    </lineage>
</organism>
<sequence length="493" mass="56955">MNPGNWNLNPLENYAGLPYEQTNSVGRWNVLPYNDQLNSVHVAGPSYNNGVFFQSSRPFQSNETEVVVQALQQETQTPSQNKGKGKSSYDKWSNEEQSFLVDLWSEKQDHLESKDAGIAWQEMCQEIEINFGTKKTVEKCQKKNKYLIDKYKDAKTWKKNSEWRPIKKNWSHESATTPALKSGPFHAAELQKKDQQLENEKQEPITELLSLYLGDLSTLQFAHRTSLITKRICTHHYELLILVSSAPANAERRNNIRLTWAFRRALKPRWTTVFLVAQEKTKPLSNFLLREDEVYGDLIRADYFDQYWNQTRKIQMGFEWAIRYCRFSFLLKTDDDVFVNTAAVFSFLNEPIIPNVMLYAGMQYKNPWILRSGKWKVSREELAGVHYPDFCAGFGYILSRDVVASFVDAFSIVPFFRLDDVYVGMLANKTGIKIVHVDGFELGAPRPELQCIPSTNVKTLVRHGVKGNCLIELYNRAVLSRRDIDRTDGFSHT</sequence>
<comment type="caution">
    <text evidence="11">The sequence shown here is derived from an EMBL/GenBank/DDBJ whole genome shotgun (WGS) entry which is preliminary data.</text>
</comment>
<evidence type="ECO:0000256" key="4">
    <source>
        <dbReference type="ARBA" id="ARBA00022679"/>
    </source>
</evidence>
<evidence type="ECO:0000256" key="7">
    <source>
        <dbReference type="ARBA" id="ARBA00022989"/>
    </source>
</evidence>
<gene>
    <name evidence="11" type="primary">B3GALT5</name>
    <name evidence="11" type="ORF">AWC38_SpisGene16072</name>
</gene>
<keyword evidence="8 10" id="KW-0333">Golgi apparatus</keyword>
<proteinExistence type="inferred from homology"/>
<evidence type="ECO:0000256" key="3">
    <source>
        <dbReference type="ARBA" id="ARBA00022676"/>
    </source>
</evidence>
<evidence type="ECO:0000256" key="1">
    <source>
        <dbReference type="ARBA" id="ARBA00004323"/>
    </source>
</evidence>
<dbReference type="GO" id="GO:0006493">
    <property type="term" value="P:protein O-linked glycosylation"/>
    <property type="evidence" value="ECO:0007669"/>
    <property type="project" value="TreeGrafter"/>
</dbReference>
<keyword evidence="3 10" id="KW-0328">Glycosyltransferase</keyword>
<dbReference type="SUPFAM" id="SSF53448">
    <property type="entry name" value="Nucleotide-diphospho-sugar transferases"/>
    <property type="match status" value="1"/>
</dbReference>
<dbReference type="OrthoDB" id="10071348at2759"/>
<reference evidence="12" key="1">
    <citation type="journal article" date="2017" name="bioRxiv">
        <title>Comparative analysis of the genomes of Stylophora pistillata and Acropora digitifera provides evidence for extensive differences between species of corals.</title>
        <authorList>
            <person name="Voolstra C.R."/>
            <person name="Li Y."/>
            <person name="Liew Y.J."/>
            <person name="Baumgarten S."/>
            <person name="Zoccola D."/>
            <person name="Flot J.-F."/>
            <person name="Tambutte S."/>
            <person name="Allemand D."/>
            <person name="Aranda M."/>
        </authorList>
    </citation>
    <scope>NUCLEOTIDE SEQUENCE [LARGE SCALE GENOMIC DNA]</scope>
</reference>
<dbReference type="AlphaFoldDB" id="A0A2B4RRV4"/>
<dbReference type="EC" id="2.4.1.-" evidence="10"/>
<dbReference type="InterPro" id="IPR029044">
    <property type="entry name" value="Nucleotide-diphossugar_trans"/>
</dbReference>
<dbReference type="Proteomes" id="UP000225706">
    <property type="component" value="Unassembled WGS sequence"/>
</dbReference>
<dbReference type="PANTHER" id="PTHR11214:SF3">
    <property type="entry name" value="BETA-1,3-GALACTOSYLTRANSFERASE 6"/>
    <property type="match status" value="1"/>
</dbReference>
<evidence type="ECO:0000313" key="12">
    <source>
        <dbReference type="Proteomes" id="UP000225706"/>
    </source>
</evidence>
<name>A0A2B4RRV4_STYPI</name>
<evidence type="ECO:0000256" key="9">
    <source>
        <dbReference type="ARBA" id="ARBA00023136"/>
    </source>
</evidence>
<dbReference type="GO" id="GO:0016758">
    <property type="term" value="F:hexosyltransferase activity"/>
    <property type="evidence" value="ECO:0007669"/>
    <property type="project" value="InterPro"/>
</dbReference>
<evidence type="ECO:0000256" key="8">
    <source>
        <dbReference type="ARBA" id="ARBA00023034"/>
    </source>
</evidence>
<keyword evidence="4 11" id="KW-0808">Transferase</keyword>
<evidence type="ECO:0000256" key="2">
    <source>
        <dbReference type="ARBA" id="ARBA00008661"/>
    </source>
</evidence>
<dbReference type="PANTHER" id="PTHR11214">
    <property type="entry name" value="BETA-1,3-N-ACETYLGLUCOSAMINYLTRANSFERASE"/>
    <property type="match status" value="1"/>
</dbReference>
<evidence type="ECO:0000256" key="5">
    <source>
        <dbReference type="ARBA" id="ARBA00022692"/>
    </source>
</evidence>
<keyword evidence="9" id="KW-0472">Membrane</keyword>
<protein>
    <recommendedName>
        <fullName evidence="10">Hexosyltransferase</fullName>
        <ecNumber evidence="10">2.4.1.-</ecNumber>
    </recommendedName>
</protein>